<organism evidence="2 3">
    <name type="scientific">Romanomermis culicivorax</name>
    <name type="common">Nematode worm</name>
    <dbReference type="NCBI Taxonomy" id="13658"/>
    <lineage>
        <taxon>Eukaryota</taxon>
        <taxon>Metazoa</taxon>
        <taxon>Ecdysozoa</taxon>
        <taxon>Nematoda</taxon>
        <taxon>Enoplea</taxon>
        <taxon>Dorylaimia</taxon>
        <taxon>Mermithida</taxon>
        <taxon>Mermithoidea</taxon>
        <taxon>Mermithidae</taxon>
        <taxon>Romanomermis</taxon>
    </lineage>
</organism>
<protein>
    <submittedName>
        <fullName evidence="3">Uncharacterized protein</fullName>
    </submittedName>
</protein>
<evidence type="ECO:0000313" key="3">
    <source>
        <dbReference type="WBParaSite" id="nRc.2.0.1.t17733-RA"/>
    </source>
</evidence>
<dbReference type="WBParaSite" id="nRc.2.0.1.t17733-RA">
    <property type="protein sequence ID" value="nRc.2.0.1.t17733-RA"/>
    <property type="gene ID" value="nRc.2.0.1.g17733"/>
</dbReference>
<proteinExistence type="predicted"/>
<feature type="compositionally biased region" description="Acidic residues" evidence="1">
    <location>
        <begin position="50"/>
        <end position="60"/>
    </location>
</feature>
<sequence length="169" mass="19076">MGSGKADGAHKGDERKDRNVGKMKEKIETLEKEKYGKAAIELAKQLENVNAEEEEMSEEPYVEKKRQDKEKRIVREENKAKLDKVKSGKFQQPSENPNDKVKYRRALGKRGQVINKALKEGKYIVDSHVCTVAFGRLSISTVVTEERIAISFICILSFASRTNLSSDTA</sequence>
<feature type="region of interest" description="Disordered" evidence="1">
    <location>
        <begin position="47"/>
        <end position="101"/>
    </location>
</feature>
<accession>A0A915IUJ4</accession>
<evidence type="ECO:0000256" key="1">
    <source>
        <dbReference type="SAM" id="MobiDB-lite"/>
    </source>
</evidence>
<keyword evidence="2" id="KW-1185">Reference proteome</keyword>
<evidence type="ECO:0000313" key="2">
    <source>
        <dbReference type="Proteomes" id="UP000887565"/>
    </source>
</evidence>
<name>A0A915IUJ4_ROMCU</name>
<dbReference type="AlphaFoldDB" id="A0A915IUJ4"/>
<dbReference type="Proteomes" id="UP000887565">
    <property type="component" value="Unplaced"/>
</dbReference>
<feature type="compositionally biased region" description="Basic and acidic residues" evidence="1">
    <location>
        <begin position="7"/>
        <end position="25"/>
    </location>
</feature>
<reference evidence="3" key="1">
    <citation type="submission" date="2022-11" db="UniProtKB">
        <authorList>
            <consortium name="WormBaseParasite"/>
        </authorList>
    </citation>
    <scope>IDENTIFICATION</scope>
</reference>
<feature type="compositionally biased region" description="Basic and acidic residues" evidence="1">
    <location>
        <begin position="61"/>
        <end position="86"/>
    </location>
</feature>
<feature type="region of interest" description="Disordered" evidence="1">
    <location>
        <begin position="1"/>
        <end position="25"/>
    </location>
</feature>